<feature type="domain" description="CBM6" evidence="4">
    <location>
        <begin position="560"/>
        <end position="685"/>
    </location>
</feature>
<reference evidence="5 6" key="1">
    <citation type="submission" date="2016-08" db="EMBL/GenBank/DDBJ databases">
        <title>Hymenobacter coccineus sp. nov., Hymenobacter lapidarius sp. nov. and Hymenobacter glacialis sp. nov., isolated from Antarctic soil.</title>
        <authorList>
            <person name="Sedlacek I."/>
            <person name="Kralova S."/>
            <person name="Kyrova K."/>
            <person name="Maslanova I."/>
            <person name="Stankova E."/>
            <person name="Vrbovska V."/>
            <person name="Nemec M."/>
            <person name="Bartak M."/>
            <person name="Svec P."/>
            <person name="Busse H.-J."/>
            <person name="Pantucek R."/>
        </authorList>
    </citation>
    <scope>NUCLEOTIDE SEQUENCE [LARGE SCALE GENOMIC DNA]</scope>
    <source>
        <strain evidence="5 6">CCM 8643</strain>
    </source>
</reference>
<dbReference type="Pfam" id="PF13385">
    <property type="entry name" value="Laminin_G_3"/>
    <property type="match status" value="1"/>
</dbReference>
<dbReference type="CDD" id="cd04083">
    <property type="entry name" value="CBM35_Lmo2446-like"/>
    <property type="match status" value="2"/>
</dbReference>
<gene>
    <name evidence="5" type="ORF">BEN47_10915</name>
</gene>
<evidence type="ECO:0000313" key="5">
    <source>
        <dbReference type="EMBL" id="OGX87431.1"/>
    </source>
</evidence>
<comment type="caution">
    <text evidence="5">The sequence shown here is derived from an EMBL/GenBank/DDBJ whole genome shotgun (WGS) entry which is preliminary data.</text>
</comment>
<evidence type="ECO:0000256" key="3">
    <source>
        <dbReference type="ARBA" id="ARBA00023157"/>
    </source>
</evidence>
<proteinExistence type="predicted"/>
<dbReference type="SMART" id="SM00560">
    <property type="entry name" value="LamGL"/>
    <property type="match status" value="1"/>
</dbReference>
<dbReference type="InterPro" id="IPR008979">
    <property type="entry name" value="Galactose-bd-like_sf"/>
</dbReference>
<dbReference type="PANTHER" id="PTHR32305:SF15">
    <property type="entry name" value="PROTEIN RHSA-RELATED"/>
    <property type="match status" value="1"/>
</dbReference>
<feature type="domain" description="CBM6" evidence="4">
    <location>
        <begin position="687"/>
        <end position="811"/>
    </location>
</feature>
<keyword evidence="6" id="KW-1185">Reference proteome</keyword>
<dbReference type="STRING" id="1908237.BEN47_10915"/>
<dbReference type="PANTHER" id="PTHR32305">
    <property type="match status" value="1"/>
</dbReference>
<dbReference type="Gene3D" id="2.180.10.10">
    <property type="entry name" value="RHS repeat-associated core"/>
    <property type="match status" value="2"/>
</dbReference>
<keyword evidence="3" id="KW-1015">Disulfide bond</keyword>
<organism evidence="5 6">
    <name type="scientific">Hymenobacter lapidarius</name>
    <dbReference type="NCBI Taxonomy" id="1908237"/>
    <lineage>
        <taxon>Bacteria</taxon>
        <taxon>Pseudomonadati</taxon>
        <taxon>Bacteroidota</taxon>
        <taxon>Cytophagia</taxon>
        <taxon>Cytophagales</taxon>
        <taxon>Hymenobacteraceae</taxon>
        <taxon>Hymenobacter</taxon>
    </lineage>
</organism>
<dbReference type="NCBIfam" id="TIGR03696">
    <property type="entry name" value="Rhs_assc_core"/>
    <property type="match status" value="1"/>
</dbReference>
<dbReference type="Pfam" id="PF16990">
    <property type="entry name" value="CBM_35"/>
    <property type="match status" value="2"/>
</dbReference>
<evidence type="ECO:0000256" key="2">
    <source>
        <dbReference type="ARBA" id="ARBA00022737"/>
    </source>
</evidence>
<name>A0A1G1T983_9BACT</name>
<dbReference type="InterPro" id="IPR056823">
    <property type="entry name" value="TEN-like_YD-shell"/>
</dbReference>
<evidence type="ECO:0000313" key="6">
    <source>
        <dbReference type="Proteomes" id="UP000176294"/>
    </source>
</evidence>
<sequence>MHFEGSNANSPASADQPATPGSVGYYYSAQNSLEPLTATTSYPFSLVEEYTGPLGGTKRATGPGDAFRMGLGREGKTREFPLLNELDHYLSLRPQFVPGALAAGTLRLKGEKAVSVNANGVESLSFTDADGKPLATCLSGSQYPGLTLTAAIHADPANATGLPPYQDLHVPAAGPVTLTVGGSGSIRVVNLLTEAAVTYAAPWPAITLAPGFYRVVSTTDNQSLSYLARYGEFSYSYYDDGGRIVATIAPKGVAAARDLTGASHAGLSGRWAFNEATGLTTSDQSGNALTGALINQPAWGTVTSPGGIPPSPAGGSWLVFDGQDDYMRLGDQPALRMTSTLSLEAWIYPTSNQNGIILNKEDEYEVARFSDGSIQWAFRNTVPGWSWVNTGMSAPLNQWSHIALTYNNGVVTAYLNGTQVGTPYNGVGPISYQGGECWIGERFYRGMPFQGAIDEVRVWNTVHPPTAATTTGELTYVTRNTYSGTGTLLATESIDEGRTEYAYAKDGRIRFSQSALQRQQGRFSYSHYDEVGRVAESGEYTMDPNREQGHIFEAQDAQSTVFEAEAGQTNAPVGTGASGYSGSGYVEYLTEPGRYVTVSVRVPAAGTYVLGLRYAAGTWDQRTMSLVLNEGAGSTEQLAFSPTYAWSTWATKLVAVPLRAGLNTVKLLYGAGDNGYINLDYVQVLPPVYEAEQAKHTARYYTGQAGASGSGVIGDVNVQGRYVEFAVTAPQAGTYSLDLRYSAGIANSTRTMSVYLNGRKVQQASFPATNSWTAWATHTLTLSLPAGANTITYQYDATDNGSINLDYLAPRLVGAPSNSVLALLEERLPANGLDAARCAQRNQVWYDLPTTDAQLNGRAQEFVLGAVAKTSNGTNTTWYSYDELGRVTWLVQNLPGVGVKTVDYAYDFAGNVLEMAYQKNQPDAFFHHYAYDADQRLHTVHTSVDGQSANRTLQARYFYYLHGPLKRVEIADRLQGIDYTYTVQGWLKGINNAQRELDPGRDGPNANGTLKDLFGLRLDYFDGDFASRQLTASNPYIQPNQSEIRYDGTVRASAWSTPAAPTVHAYAHRYDPKGQLLESTYGQFYGGNYFSSSVARPYEEGNLSYDTHGNIQSLRRRDGAGTATDDFAYRYTANTNKLQAVHNPAGAAVLSYDYDVNGQMIRESEAGKGDKYLQYDVSGKVTGVFRNANFTGPVAAYAYDDRGFRSRKIVYNAQGVATNTTHYVTDVQGNVLSTYEQPFGQALQRSEVPLYGAGRLGTLTRLDDETLDARYELNDQLGNARVIFHRPTTTTYLATMEPDQATTEEQHFQNLPATRFADGRAYDGSHVAALWEAGEGPKKVLQVEKGDTVTFSAQALWQDMILAATGGNTSSSLRVVPLLMLGSLTAAPSAVMGADGQRSQPIQLNRLAIGIGLSGFGGKSKTLARSSATNTIPNVLIRFRYYDQNNVLKLENTKYISAGALAWENLQLGFRAPDVGTLELSVLNASSYVAYFDHVEVKHTSSTIVQEQHQYSYGSPLVGLNYLIGDKRYRYGFEGKYAENDEETGWNSFEARMYNSRIGRWMAPDPEGQFISPYIGIGNNPIKYVDPDGRDVIVLNQTGGASGLGHAALLIGNDKDGWDLFSKNGTEQNFTAYGVGSHDDIGVHYNSLDDFFTKTIAQKKTVYDRAIRIKTSIVQDNRMRVAARAQINTKYSVIGASCATTVEDALSAADPKLQFGLDLEFAPNRRFEQLTTILTTTKYNGFSGFTNSTANKALRAKYPAQNISGAIQTGFRAAIMAKRASELKGVGAMLPKFRKLPY</sequence>
<dbReference type="InterPro" id="IPR022385">
    <property type="entry name" value="Rhs_assc_core"/>
</dbReference>
<dbReference type="GO" id="GO:0005975">
    <property type="term" value="P:carbohydrate metabolic process"/>
    <property type="evidence" value="ECO:0007669"/>
    <property type="project" value="UniProtKB-ARBA"/>
</dbReference>
<dbReference type="InterPro" id="IPR050708">
    <property type="entry name" value="T6SS_VgrG/RHS"/>
</dbReference>
<dbReference type="Pfam" id="PF25023">
    <property type="entry name" value="TEN_YD-shell"/>
    <property type="match status" value="1"/>
</dbReference>
<dbReference type="Gene3D" id="2.60.120.260">
    <property type="entry name" value="Galactose-binding domain-like"/>
    <property type="match status" value="1"/>
</dbReference>
<dbReference type="InterPro" id="IPR006558">
    <property type="entry name" value="LamG-like"/>
</dbReference>
<dbReference type="PROSITE" id="PS51175">
    <property type="entry name" value="CBM6"/>
    <property type="match status" value="2"/>
</dbReference>
<dbReference type="InterPro" id="IPR013320">
    <property type="entry name" value="ConA-like_dom_sf"/>
</dbReference>
<keyword evidence="2" id="KW-0677">Repeat</keyword>
<dbReference type="InterPro" id="IPR005084">
    <property type="entry name" value="CBM6"/>
</dbReference>
<dbReference type="Proteomes" id="UP000176294">
    <property type="component" value="Unassembled WGS sequence"/>
</dbReference>
<evidence type="ECO:0000256" key="1">
    <source>
        <dbReference type="ARBA" id="ARBA00022729"/>
    </source>
</evidence>
<dbReference type="Gene3D" id="2.60.120.200">
    <property type="match status" value="1"/>
</dbReference>
<dbReference type="GO" id="GO:0030246">
    <property type="term" value="F:carbohydrate binding"/>
    <property type="evidence" value="ECO:0007669"/>
    <property type="project" value="InterPro"/>
</dbReference>
<accession>A0A1G1T983</accession>
<protein>
    <recommendedName>
        <fullName evidence="4">CBM6 domain-containing protein</fullName>
    </recommendedName>
</protein>
<dbReference type="EMBL" id="MDZB01000089">
    <property type="protein sequence ID" value="OGX87431.1"/>
    <property type="molecule type" value="Genomic_DNA"/>
</dbReference>
<dbReference type="GO" id="GO:0004553">
    <property type="term" value="F:hydrolase activity, hydrolyzing O-glycosyl compounds"/>
    <property type="evidence" value="ECO:0007669"/>
    <property type="project" value="UniProtKB-ARBA"/>
</dbReference>
<keyword evidence="1" id="KW-0732">Signal</keyword>
<evidence type="ECO:0000259" key="4">
    <source>
        <dbReference type="PROSITE" id="PS51175"/>
    </source>
</evidence>
<dbReference type="SUPFAM" id="SSF49899">
    <property type="entry name" value="Concanavalin A-like lectins/glucanases"/>
    <property type="match status" value="1"/>
</dbReference>
<dbReference type="SUPFAM" id="SSF49785">
    <property type="entry name" value="Galactose-binding domain-like"/>
    <property type="match status" value="2"/>
</dbReference>